<organism evidence="1">
    <name type="scientific">Rhizophora mucronata</name>
    <name type="common">Asiatic mangrove</name>
    <dbReference type="NCBI Taxonomy" id="61149"/>
    <lineage>
        <taxon>Eukaryota</taxon>
        <taxon>Viridiplantae</taxon>
        <taxon>Streptophyta</taxon>
        <taxon>Embryophyta</taxon>
        <taxon>Tracheophyta</taxon>
        <taxon>Spermatophyta</taxon>
        <taxon>Magnoliopsida</taxon>
        <taxon>eudicotyledons</taxon>
        <taxon>Gunneridae</taxon>
        <taxon>Pentapetalae</taxon>
        <taxon>rosids</taxon>
        <taxon>fabids</taxon>
        <taxon>Malpighiales</taxon>
        <taxon>Rhizophoraceae</taxon>
        <taxon>Rhizophora</taxon>
    </lineage>
</organism>
<sequence>MSLLLWGFAILIFPVMGSLSLI</sequence>
<dbReference type="AlphaFoldDB" id="A0A2P2P6Q8"/>
<evidence type="ECO:0000313" key="1">
    <source>
        <dbReference type="EMBL" id="MBX50377.1"/>
    </source>
</evidence>
<name>A0A2P2P6Q8_RHIMU</name>
<accession>A0A2P2P6Q8</accession>
<dbReference type="EMBL" id="GGEC01069893">
    <property type="protein sequence ID" value="MBX50377.1"/>
    <property type="molecule type" value="Transcribed_RNA"/>
</dbReference>
<proteinExistence type="predicted"/>
<reference evidence="1" key="1">
    <citation type="submission" date="2018-02" db="EMBL/GenBank/DDBJ databases">
        <title>Rhizophora mucronata_Transcriptome.</title>
        <authorList>
            <person name="Meera S.P."/>
            <person name="Sreeshan A."/>
            <person name="Augustine A."/>
        </authorList>
    </citation>
    <scope>NUCLEOTIDE SEQUENCE</scope>
    <source>
        <tissue evidence="1">Leaf</tissue>
    </source>
</reference>
<protein>
    <submittedName>
        <fullName evidence="1">Uncharacterized protein</fullName>
    </submittedName>
</protein>